<evidence type="ECO:0000256" key="2">
    <source>
        <dbReference type="SAM" id="MobiDB-lite"/>
    </source>
</evidence>
<dbReference type="InterPro" id="IPR036116">
    <property type="entry name" value="FN3_sf"/>
</dbReference>
<gene>
    <name evidence="7" type="primary">LOC114862293</name>
</gene>
<feature type="signal peptide" evidence="4">
    <location>
        <begin position="1"/>
        <end position="24"/>
    </location>
</feature>
<dbReference type="Gene3D" id="2.60.40.10">
    <property type="entry name" value="Immunoglobulins"/>
    <property type="match status" value="4"/>
</dbReference>
<protein>
    <submittedName>
        <fullName evidence="7">Interleukin-6 receptor subunit beta isoform X1</fullName>
    </submittedName>
</protein>
<feature type="transmembrane region" description="Helical" evidence="3">
    <location>
        <begin position="556"/>
        <end position="578"/>
    </location>
</feature>
<sequence length="753" mass="83854">MPAPVDMDVLHIILTATSLLCVFSYEITVNSFDLLPCKEDDKVCVTGSGDCVQPPPPLAQKNFNMSCYFKVSLESVTCEWSEKQFSHTAASVSLIFNRQRLHTGPSSCTMTQSLNLTFGYFLSFCTNLFSFRPVKHCPALFVPAERLMITARVRSSSVELWSQPHYVFVYKAVKPAAPELTVIGSTEDSVSVGWSSSGDTRCQLRYRAHSSETWSQSPDFVFTPQNQKHIYSINGLQPFTFYTATVSCSRTVGIWSNWSAGVSVRTLDRAPSKYPQPCYRLDKTDSGGRLHIMWKALDPHDAGGHILGYQVSYRRVMGQQLQDRSVVNVTDEICVLTVDEGTWRVSVAAFNTAGVGPSVNLSVDTRRHRPLSSVRNMWVSCSVPVGTGLWVQWEIPAQPVTHFDVWWRLETNVSSSCWSTVNSSTSSTLIQDVDPMESYLISVVPVYKQQCGPPQSVSASLRLGALMEPTKLKVTGVNQTAVTVMWAWQRRSGPVRVDGYRVTLRSDSYEQTQPLWPDQRQHTFINLTADTEYCLVLWADNSSTHMISVRTEFDQFPVVATAMPLLLLAATVFIVSILSRTMYKGFFYPRVSSPQDSTAGQWLMDSKHQAPVTYSFKQNSTKQNILDIQDFQDVDLLEVKSTIVVEPCCPDPLDRLVIKLSDLRLDAEHDGPAPSTPQQFQCGPSDDEGGTAHHTEQGSQEQAHDAVKRCFGGVADAQITCEGEYVVNASYQERTVVSVTCDTDYLPNVAALT</sequence>
<dbReference type="Pfam" id="PF00041">
    <property type="entry name" value="fn3"/>
    <property type="match status" value="1"/>
</dbReference>
<accession>A0A9W2XZF1</accession>
<dbReference type="Proteomes" id="UP000515150">
    <property type="component" value="Chromosome 9"/>
</dbReference>
<dbReference type="InterPro" id="IPR013783">
    <property type="entry name" value="Ig-like_fold"/>
</dbReference>
<dbReference type="InterPro" id="IPR050991">
    <property type="entry name" value="ECM_Regulatory_Proteins"/>
</dbReference>
<keyword evidence="7" id="KW-0675">Receptor</keyword>
<dbReference type="InterPro" id="IPR003961">
    <property type="entry name" value="FN3_dom"/>
</dbReference>
<evidence type="ECO:0000313" key="6">
    <source>
        <dbReference type="Proteomes" id="UP000515150"/>
    </source>
</evidence>
<feature type="chain" id="PRO_5040774194" evidence="4">
    <location>
        <begin position="25"/>
        <end position="753"/>
    </location>
</feature>
<dbReference type="AlphaFoldDB" id="A0A9W2XZF1"/>
<dbReference type="GeneID" id="114862293"/>
<evidence type="ECO:0000259" key="5">
    <source>
        <dbReference type="PROSITE" id="PS50853"/>
    </source>
</evidence>
<feature type="domain" description="Fibronectin type-III" evidence="5">
    <location>
        <begin position="174"/>
        <end position="269"/>
    </location>
</feature>
<keyword evidence="3" id="KW-0812">Transmembrane</keyword>
<evidence type="ECO:0000256" key="4">
    <source>
        <dbReference type="SAM" id="SignalP"/>
    </source>
</evidence>
<dbReference type="CDD" id="cd00063">
    <property type="entry name" value="FN3"/>
    <property type="match status" value="3"/>
</dbReference>
<keyword evidence="6" id="KW-1185">Reference proteome</keyword>
<dbReference type="SUPFAM" id="SSF49265">
    <property type="entry name" value="Fibronectin type III"/>
    <property type="match status" value="2"/>
</dbReference>
<keyword evidence="4" id="KW-0732">Signal</keyword>
<dbReference type="RefSeq" id="XP_055367111.1">
    <property type="nucleotide sequence ID" value="XM_055511136.1"/>
</dbReference>
<dbReference type="PANTHER" id="PTHR46708">
    <property type="entry name" value="TENASCIN"/>
    <property type="match status" value="1"/>
</dbReference>
<feature type="region of interest" description="Disordered" evidence="2">
    <location>
        <begin position="668"/>
        <end position="702"/>
    </location>
</feature>
<keyword evidence="1" id="KW-0677">Repeat</keyword>
<evidence type="ECO:0000256" key="3">
    <source>
        <dbReference type="SAM" id="Phobius"/>
    </source>
</evidence>
<keyword evidence="3" id="KW-1133">Transmembrane helix</keyword>
<dbReference type="SMART" id="SM00060">
    <property type="entry name" value="FN3"/>
    <property type="match status" value="4"/>
</dbReference>
<name>A0A9W2XZF1_BETSP</name>
<evidence type="ECO:0000256" key="1">
    <source>
        <dbReference type="ARBA" id="ARBA00022737"/>
    </source>
</evidence>
<keyword evidence="3" id="KW-0472">Membrane</keyword>
<feature type="domain" description="Fibronectin type-III" evidence="5">
    <location>
        <begin position="468"/>
        <end position="564"/>
    </location>
</feature>
<dbReference type="OrthoDB" id="9828391at2759"/>
<reference evidence="7" key="1">
    <citation type="submission" date="2025-08" db="UniProtKB">
        <authorList>
            <consortium name="RefSeq"/>
        </authorList>
    </citation>
    <scope>IDENTIFICATION</scope>
</reference>
<dbReference type="PANTHER" id="PTHR46708:SF2">
    <property type="entry name" value="FIBRONECTIN TYPE-III DOMAIN-CONTAINING PROTEIN"/>
    <property type="match status" value="1"/>
</dbReference>
<proteinExistence type="predicted"/>
<organism evidence="6 7">
    <name type="scientific">Betta splendens</name>
    <name type="common">Siamese fighting fish</name>
    <dbReference type="NCBI Taxonomy" id="158456"/>
    <lineage>
        <taxon>Eukaryota</taxon>
        <taxon>Metazoa</taxon>
        <taxon>Chordata</taxon>
        <taxon>Craniata</taxon>
        <taxon>Vertebrata</taxon>
        <taxon>Euteleostomi</taxon>
        <taxon>Actinopterygii</taxon>
        <taxon>Neopterygii</taxon>
        <taxon>Teleostei</taxon>
        <taxon>Neoteleostei</taxon>
        <taxon>Acanthomorphata</taxon>
        <taxon>Anabantaria</taxon>
        <taxon>Anabantiformes</taxon>
        <taxon>Anabantoidei</taxon>
        <taxon>Osphronemidae</taxon>
        <taxon>Betta</taxon>
    </lineage>
</organism>
<feature type="domain" description="Fibronectin type-III" evidence="5">
    <location>
        <begin position="373"/>
        <end position="466"/>
    </location>
</feature>
<feature type="compositionally biased region" description="Basic and acidic residues" evidence="2">
    <location>
        <begin position="690"/>
        <end position="702"/>
    </location>
</feature>
<dbReference type="PROSITE" id="PS50853">
    <property type="entry name" value="FN3"/>
    <property type="match status" value="3"/>
</dbReference>
<evidence type="ECO:0000313" key="7">
    <source>
        <dbReference type="RefSeq" id="XP_055367111.1"/>
    </source>
</evidence>